<accession>A0ABT7DYX7</accession>
<reference evidence="2" key="1">
    <citation type="submission" date="2023-03" db="EMBL/GenBank/DDBJ databases">
        <title>Chitinimonas shenzhenensis gen. nov., sp. nov., a novel member of family Burkholderiaceae isolated from activated sludge collected in Shen Zhen, China.</title>
        <authorList>
            <person name="Wang X."/>
        </authorList>
    </citation>
    <scope>NUCLEOTIDE SEQUENCE</scope>
    <source>
        <strain evidence="2">DQS-5</strain>
    </source>
</reference>
<proteinExistence type="predicted"/>
<dbReference type="InterPro" id="IPR011051">
    <property type="entry name" value="RmlC_Cupin_sf"/>
</dbReference>
<dbReference type="SUPFAM" id="SSF51182">
    <property type="entry name" value="RmlC-like cupins"/>
    <property type="match status" value="1"/>
</dbReference>
<dbReference type="NCBIfam" id="TIGR04366">
    <property type="entry name" value="cupin_WbuC"/>
    <property type="match status" value="1"/>
</dbReference>
<evidence type="ECO:0000313" key="3">
    <source>
        <dbReference type="Proteomes" id="UP001172778"/>
    </source>
</evidence>
<dbReference type="CDD" id="cd07005">
    <property type="entry name" value="cupin_WbuC-like"/>
    <property type="match status" value="1"/>
</dbReference>
<comment type="caution">
    <text evidence="2">The sequence shown here is derived from an EMBL/GenBank/DDBJ whole genome shotgun (WGS) entry which is preliminary data.</text>
</comment>
<feature type="domain" description="Cupin fold metalloprotein WbuC cupin" evidence="1">
    <location>
        <begin position="7"/>
        <end position="90"/>
    </location>
</feature>
<name>A0ABT7DYX7_9NEIS</name>
<organism evidence="2 3">
    <name type="scientific">Parachitinimonas caeni</name>
    <dbReference type="NCBI Taxonomy" id="3031301"/>
    <lineage>
        <taxon>Bacteria</taxon>
        <taxon>Pseudomonadati</taxon>
        <taxon>Pseudomonadota</taxon>
        <taxon>Betaproteobacteria</taxon>
        <taxon>Neisseriales</taxon>
        <taxon>Chitinibacteraceae</taxon>
        <taxon>Parachitinimonas</taxon>
    </lineage>
</organism>
<dbReference type="Gene3D" id="2.60.120.10">
    <property type="entry name" value="Jelly Rolls"/>
    <property type="match status" value="1"/>
</dbReference>
<sequence>MSSVTRISAQLLDTVTAAAQSLPRRRRNHNFHNSDSAICHRLLNAVEPESYVAPHCHLDSTKDEMMVVLRGSIGIVIFDAEGVVIDTVVLSQNGPVYGVDLPPGTIHSLVSLESGSVILEAKAGPYLPLSDEEKMHWAPAENAPGWEVYRDRLIALFK</sequence>
<dbReference type="Proteomes" id="UP001172778">
    <property type="component" value="Unassembled WGS sequence"/>
</dbReference>
<gene>
    <name evidence="2" type="ORF">PZA18_14540</name>
</gene>
<dbReference type="RefSeq" id="WP_284101584.1">
    <property type="nucleotide sequence ID" value="NZ_JARRAF010000017.1"/>
</dbReference>
<dbReference type="InterPro" id="IPR027565">
    <property type="entry name" value="Cupin_WbuC"/>
</dbReference>
<dbReference type="EMBL" id="JARRAF010000017">
    <property type="protein sequence ID" value="MDK2125272.1"/>
    <property type="molecule type" value="Genomic_DNA"/>
</dbReference>
<dbReference type="InterPro" id="IPR014710">
    <property type="entry name" value="RmlC-like_jellyroll"/>
</dbReference>
<evidence type="ECO:0000259" key="1">
    <source>
        <dbReference type="Pfam" id="PF19480"/>
    </source>
</evidence>
<evidence type="ECO:0000313" key="2">
    <source>
        <dbReference type="EMBL" id="MDK2125272.1"/>
    </source>
</evidence>
<dbReference type="Pfam" id="PF19480">
    <property type="entry name" value="DUF6016"/>
    <property type="match status" value="1"/>
</dbReference>
<dbReference type="InterPro" id="IPR046058">
    <property type="entry name" value="WbuC_cupin"/>
</dbReference>
<protein>
    <submittedName>
        <fullName evidence="2">WbuC family cupin fold metalloprotein</fullName>
    </submittedName>
</protein>
<keyword evidence="3" id="KW-1185">Reference proteome</keyword>